<dbReference type="GO" id="GO:0005886">
    <property type="term" value="C:plasma membrane"/>
    <property type="evidence" value="ECO:0007669"/>
    <property type="project" value="UniProtKB-SubCell"/>
</dbReference>
<evidence type="ECO:0000256" key="4">
    <source>
        <dbReference type="ARBA" id="ARBA00022741"/>
    </source>
</evidence>
<feature type="transmembrane region" description="Helical" evidence="8">
    <location>
        <begin position="74"/>
        <end position="95"/>
    </location>
</feature>
<reference evidence="11" key="1">
    <citation type="submission" date="2016-10" db="EMBL/GenBank/DDBJ databases">
        <authorList>
            <person name="Varghese N."/>
            <person name="Submissions S."/>
        </authorList>
    </citation>
    <scope>NUCLEOTIDE SEQUENCE [LARGE SCALE GENOMIC DNA]</scope>
    <source>
        <strain evidence="11">CGMCC 4.2126</strain>
    </source>
</reference>
<accession>A0A1I4CXK8</accession>
<dbReference type="SUPFAM" id="SSF103473">
    <property type="entry name" value="MFS general substrate transporter"/>
    <property type="match status" value="1"/>
</dbReference>
<evidence type="ECO:0000256" key="2">
    <source>
        <dbReference type="ARBA" id="ARBA00022475"/>
    </source>
</evidence>
<evidence type="ECO:0000313" key="11">
    <source>
        <dbReference type="Proteomes" id="UP000199111"/>
    </source>
</evidence>
<keyword evidence="6" id="KW-0051">Antiviral defense</keyword>
<dbReference type="GO" id="GO:0000166">
    <property type="term" value="F:nucleotide binding"/>
    <property type="evidence" value="ECO:0007669"/>
    <property type="project" value="UniProtKB-KW"/>
</dbReference>
<evidence type="ECO:0000256" key="7">
    <source>
        <dbReference type="ARBA" id="ARBA00023136"/>
    </source>
</evidence>
<feature type="transmembrane region" description="Helical" evidence="8">
    <location>
        <begin position="155"/>
        <end position="176"/>
    </location>
</feature>
<keyword evidence="4" id="KW-0547">Nucleotide-binding</keyword>
<protein>
    <recommendedName>
        <fullName evidence="9">Pycsar effector protein domain-containing protein</fullName>
    </recommendedName>
</protein>
<dbReference type="InterPro" id="IPR036259">
    <property type="entry name" value="MFS_trans_sf"/>
</dbReference>
<dbReference type="RefSeq" id="WP_143121208.1">
    <property type="nucleotide sequence ID" value="NZ_FOQY01000037.1"/>
</dbReference>
<dbReference type="GeneID" id="96302695"/>
<keyword evidence="7 8" id="KW-0472">Membrane</keyword>
<dbReference type="Proteomes" id="UP000199111">
    <property type="component" value="Unassembled WGS sequence"/>
</dbReference>
<evidence type="ECO:0000259" key="9">
    <source>
        <dbReference type="Pfam" id="PF18967"/>
    </source>
</evidence>
<evidence type="ECO:0000256" key="5">
    <source>
        <dbReference type="ARBA" id="ARBA00022989"/>
    </source>
</evidence>
<dbReference type="EMBL" id="FOQY01000037">
    <property type="protein sequence ID" value="SFK84611.1"/>
    <property type="molecule type" value="Genomic_DNA"/>
</dbReference>
<organism evidence="10 11">
    <name type="scientific">Streptosporangium canum</name>
    <dbReference type="NCBI Taxonomy" id="324952"/>
    <lineage>
        <taxon>Bacteria</taxon>
        <taxon>Bacillati</taxon>
        <taxon>Actinomycetota</taxon>
        <taxon>Actinomycetes</taxon>
        <taxon>Streptosporangiales</taxon>
        <taxon>Streptosporangiaceae</taxon>
        <taxon>Streptosporangium</taxon>
    </lineage>
</organism>
<feature type="transmembrane region" description="Helical" evidence="8">
    <location>
        <begin position="42"/>
        <end position="62"/>
    </location>
</feature>
<evidence type="ECO:0000256" key="6">
    <source>
        <dbReference type="ARBA" id="ARBA00023118"/>
    </source>
</evidence>
<dbReference type="GO" id="GO:0051607">
    <property type="term" value="P:defense response to virus"/>
    <property type="evidence" value="ECO:0007669"/>
    <property type="project" value="UniProtKB-KW"/>
</dbReference>
<dbReference type="InterPro" id="IPR043760">
    <property type="entry name" value="PycTM_dom"/>
</dbReference>
<dbReference type="Pfam" id="PF18967">
    <property type="entry name" value="PycTM"/>
    <property type="match status" value="1"/>
</dbReference>
<gene>
    <name evidence="10" type="ORF">SAMN05216275_13786</name>
</gene>
<dbReference type="AlphaFoldDB" id="A0A1I4CXK8"/>
<proteinExistence type="predicted"/>
<keyword evidence="3 8" id="KW-0812">Transmembrane</keyword>
<evidence type="ECO:0000256" key="3">
    <source>
        <dbReference type="ARBA" id="ARBA00022692"/>
    </source>
</evidence>
<sequence length="177" mass="18892">MTRAVVSVPPSQDHDAQARIHGVQLFAEAREELNRADTKAQVLLGVAGLGIGAVAGGLLAGNWSPLKLHAGLQWLWWVGAVCALAALVCLASAVYPRITKRALGIAYFGDIGRYGSTVEIANALRNHDNDDLTGLAEQIRAVSVIVTRKYLLIRWGFWLLLISIGSTVGSAVIQLAL</sequence>
<evidence type="ECO:0000256" key="8">
    <source>
        <dbReference type="SAM" id="Phobius"/>
    </source>
</evidence>
<keyword evidence="11" id="KW-1185">Reference proteome</keyword>
<keyword evidence="2" id="KW-1003">Cell membrane</keyword>
<name>A0A1I4CXK8_9ACTN</name>
<feature type="domain" description="Pycsar effector protein" evidence="9">
    <location>
        <begin position="24"/>
        <end position="172"/>
    </location>
</feature>
<evidence type="ECO:0000313" key="10">
    <source>
        <dbReference type="EMBL" id="SFK84611.1"/>
    </source>
</evidence>
<evidence type="ECO:0000256" key="1">
    <source>
        <dbReference type="ARBA" id="ARBA00004236"/>
    </source>
</evidence>
<comment type="subcellular location">
    <subcellularLocation>
        <location evidence="1">Cell membrane</location>
    </subcellularLocation>
</comment>
<keyword evidence="5 8" id="KW-1133">Transmembrane helix</keyword>